<dbReference type="RefSeq" id="WP_050048243.1">
    <property type="nucleotide sequence ID" value="NZ_CP008874.1"/>
</dbReference>
<dbReference type="EMBL" id="CP011564">
    <property type="protein sequence ID" value="ALG81888.1"/>
    <property type="molecule type" value="Genomic_DNA"/>
</dbReference>
<dbReference type="PANTHER" id="PTHR42957:SF1">
    <property type="entry name" value="HELICASE MJ1565-RELATED"/>
    <property type="match status" value="1"/>
</dbReference>
<dbReference type="InterPro" id="IPR008571">
    <property type="entry name" value="HerA-like"/>
</dbReference>
<keyword evidence="6" id="KW-1133">Transmembrane helix</keyword>
<reference evidence="9 10" key="3">
    <citation type="journal article" date="2016" name="Stand. Genomic Sci.">
        <title>Complete genome sequence of 'Halanaeroarchaeum sulfurireducens' M27-SA2, a sulfur-reducing and acetate-oxidizing haloarchaeon from the deep-sea hypersaline anoxic lake Medee.</title>
        <authorList>
            <person name="Messina E."/>
            <person name="Sorokin D.Y."/>
            <person name="Kublanov I.V."/>
            <person name="Toshchakov S."/>
            <person name="Lopatina A."/>
            <person name="Arcadi E."/>
            <person name="Smedile F."/>
            <person name="La Spada G."/>
            <person name="La Cono V."/>
            <person name="Yakimov M.M."/>
        </authorList>
    </citation>
    <scope>NUCLEOTIDE SEQUENCE [LARGE SCALE GENOMIC DNA]</scope>
    <source>
        <strain evidence="9 10">M27-SA2</strain>
    </source>
</reference>
<dbReference type="GeneID" id="26010348"/>
<dbReference type="STRING" id="1604004.HLASA_0992"/>
<proteinExistence type="inferred from homology"/>
<dbReference type="KEGG" id="hsf:HLASA_0992"/>
<gene>
    <name evidence="9" type="ORF">HLASA_0992</name>
    <name evidence="8" type="ORF">HLASF_1003</name>
</gene>
<evidence type="ECO:0000256" key="5">
    <source>
        <dbReference type="SAM" id="MobiDB-lite"/>
    </source>
</evidence>
<evidence type="ECO:0000256" key="2">
    <source>
        <dbReference type="ARBA" id="ARBA00034617"/>
    </source>
</evidence>
<dbReference type="GO" id="GO:0043138">
    <property type="term" value="F:3'-5' DNA helicase activity"/>
    <property type="evidence" value="ECO:0007669"/>
    <property type="project" value="UniProtKB-EC"/>
</dbReference>
<dbReference type="OrthoDB" id="242625at2157"/>
<feature type="compositionally biased region" description="Basic and acidic residues" evidence="5">
    <location>
        <begin position="265"/>
        <end position="280"/>
    </location>
</feature>
<dbReference type="Proteomes" id="UP000069906">
    <property type="component" value="Chromosome"/>
</dbReference>
<dbReference type="KEGG" id="hsu:HLASF_1003"/>
<evidence type="ECO:0000313" key="8">
    <source>
        <dbReference type="EMBL" id="AKH97492.1"/>
    </source>
</evidence>
<reference evidence="8 11" key="1">
    <citation type="journal article" date="2015" name="ISME J.">
        <title>Elemental sulfur and acetate can support life of a novel strictly anaerobic haloarchaeon.</title>
        <authorList>
            <person name="Sorokin D.Y."/>
            <person name="Kublanov I.V."/>
            <person name="Gavrilov S.N."/>
            <person name="Rojo D."/>
            <person name="Roman P."/>
            <person name="Golyshin P.N."/>
            <person name="Slepak V.Z."/>
            <person name="Smedile F."/>
            <person name="Ferrer M."/>
            <person name="Messina E."/>
            <person name="La Cono V."/>
            <person name="Yakimov M.M."/>
        </authorList>
    </citation>
    <scope>NUCLEOTIDE SEQUENCE [LARGE SCALE GENOMIC DNA]</scope>
    <source>
        <strain evidence="8 11">HSR2</strain>
    </source>
</reference>
<evidence type="ECO:0000256" key="4">
    <source>
        <dbReference type="ARBA" id="ARBA00048988"/>
    </source>
</evidence>
<comment type="catalytic activity">
    <reaction evidence="2">
        <text>Couples ATP hydrolysis with the unwinding of duplex DNA by translocating in the 3'-5' direction.</text>
        <dbReference type="EC" id="5.6.2.4"/>
    </reaction>
</comment>
<evidence type="ECO:0000313" key="11">
    <source>
        <dbReference type="Proteomes" id="UP000069906"/>
    </source>
</evidence>
<feature type="transmembrane region" description="Helical" evidence="6">
    <location>
        <begin position="488"/>
        <end position="507"/>
    </location>
</feature>
<feature type="compositionally biased region" description="Polar residues" evidence="5">
    <location>
        <begin position="288"/>
        <end position="301"/>
    </location>
</feature>
<dbReference type="InterPro" id="IPR002789">
    <property type="entry name" value="HerA_central"/>
</dbReference>
<feature type="compositionally biased region" description="Acidic residues" evidence="5">
    <location>
        <begin position="311"/>
        <end position="330"/>
    </location>
</feature>
<feature type="region of interest" description="Disordered" evidence="5">
    <location>
        <begin position="257"/>
        <end position="427"/>
    </location>
</feature>
<evidence type="ECO:0000259" key="7">
    <source>
        <dbReference type="Pfam" id="PF01935"/>
    </source>
</evidence>
<feature type="compositionally biased region" description="Basic and acidic residues" evidence="5">
    <location>
        <begin position="352"/>
        <end position="368"/>
    </location>
</feature>
<protein>
    <submittedName>
        <fullName evidence="8">ATPase</fullName>
    </submittedName>
</protein>
<keyword evidence="6" id="KW-0472">Membrane</keyword>
<dbReference type="InterPro" id="IPR027417">
    <property type="entry name" value="P-loop_NTPase"/>
</dbReference>
<dbReference type="Gene3D" id="3.40.50.300">
    <property type="entry name" value="P-loop containing nucleotide triphosphate hydrolases"/>
    <property type="match status" value="1"/>
</dbReference>
<accession>A0A0F7P9N3</accession>
<feature type="compositionally biased region" description="Basic and acidic residues" evidence="5">
    <location>
        <begin position="413"/>
        <end position="427"/>
    </location>
</feature>
<name>A0A0F7P9N3_9EURY</name>
<evidence type="ECO:0000256" key="1">
    <source>
        <dbReference type="ARBA" id="ARBA00007816"/>
    </source>
</evidence>
<reference evidence="10" key="2">
    <citation type="submission" date="2015-05" db="EMBL/GenBank/DDBJ databases">
        <title>Complete genome sequence of Halanaeroarchaeum sulfurireducens type strain M27-SA2, a sulfate-reducer haloarchaeon from marine anoxic lake Medee.</title>
        <authorList>
            <person name="Messina E."/>
            <person name="Kublanov I.V."/>
            <person name="Toshchakov S."/>
            <person name="Arcadi E."/>
            <person name="La Spada G."/>
            <person name="La Cono V."/>
            <person name="Yakimov M.M."/>
        </authorList>
    </citation>
    <scope>NUCLEOTIDE SEQUENCE [LARGE SCALE GENOMIC DNA]</scope>
    <source>
        <strain evidence="10">M27-SA2</strain>
    </source>
</reference>
<dbReference type="Proteomes" id="UP000060390">
    <property type="component" value="Chromosome"/>
</dbReference>
<organism evidence="8 11">
    <name type="scientific">Halanaeroarchaeum sulfurireducens</name>
    <dbReference type="NCBI Taxonomy" id="1604004"/>
    <lineage>
        <taxon>Archaea</taxon>
        <taxon>Methanobacteriati</taxon>
        <taxon>Methanobacteriota</taxon>
        <taxon>Stenosarchaea group</taxon>
        <taxon>Halobacteria</taxon>
        <taxon>Halobacteriales</taxon>
        <taxon>Halobacteriaceae</taxon>
        <taxon>Halanaeroarchaeum</taxon>
    </lineage>
</organism>
<evidence type="ECO:0000256" key="3">
    <source>
        <dbReference type="ARBA" id="ARBA00048954"/>
    </source>
</evidence>
<sequence length="508" mass="55771">MSTENAEQLRISDDGTTVPAIEVLTGRGVIFGKSGSGKSNSSSVIIEELLERGFPLLIVDIEGEYYTLKERYEVVHIGATDKADMPLRETEPEEVVTLCLDRNRPVIIDLSEVMDMDPAEYFVDQVITILFSREKEARKPFLVVVEEIHEFLPQQGGLDDLGETLIRIAKRGRKRGLGMVGMSQRPAAVDKEFITQCDWLVWHRLTWKNDTQVVRSILGSEKAQEVQELETGQAIMMTDWDETIRTVKFRRKRTYDAADTPTLSPEDRPDLTTDGADARAEQPPGEGRQSTPDDQPTNAAETVSADPQADPPDDLEAGSATDLEDNEPADAVDSPPQEEPSDDESDGATPSGDRDETGQRRSQDREQDTVDELQIKSFDPPDDGENVPDRSTGGAPSSATDRTAPPAESVTDVPKKHADPPFESDDARTPLWEFGHMVSYVIATLLAIVSRSLRYGFEYARGTEEGPFDPMAPASTANGSAPVSRDQMVLIVSALLLLVVLALGFVVA</sequence>
<keyword evidence="11" id="KW-1185">Reference proteome</keyword>
<comment type="catalytic activity">
    <reaction evidence="3">
        <text>ATP + H2O = ADP + phosphate + H(+)</text>
        <dbReference type="Rhea" id="RHEA:13065"/>
        <dbReference type="ChEBI" id="CHEBI:15377"/>
        <dbReference type="ChEBI" id="CHEBI:15378"/>
        <dbReference type="ChEBI" id="CHEBI:30616"/>
        <dbReference type="ChEBI" id="CHEBI:43474"/>
        <dbReference type="ChEBI" id="CHEBI:456216"/>
        <dbReference type="EC" id="5.6.2.3"/>
    </reaction>
</comment>
<dbReference type="EMBL" id="CP008874">
    <property type="protein sequence ID" value="AKH97492.1"/>
    <property type="molecule type" value="Genomic_DNA"/>
</dbReference>
<dbReference type="PANTHER" id="PTHR42957">
    <property type="entry name" value="HELICASE MJ1565-RELATED"/>
    <property type="match status" value="1"/>
</dbReference>
<feature type="domain" description="Helicase HerA central" evidence="7">
    <location>
        <begin position="30"/>
        <end position="101"/>
    </location>
</feature>
<dbReference type="SUPFAM" id="SSF52540">
    <property type="entry name" value="P-loop containing nucleoside triphosphate hydrolases"/>
    <property type="match status" value="1"/>
</dbReference>
<dbReference type="AlphaFoldDB" id="A0A0F7P9N3"/>
<evidence type="ECO:0000313" key="9">
    <source>
        <dbReference type="EMBL" id="ALG81888.1"/>
    </source>
</evidence>
<comment type="catalytic activity">
    <reaction evidence="4">
        <text>ATP + H2O = ADP + phosphate + H(+)</text>
        <dbReference type="Rhea" id="RHEA:13065"/>
        <dbReference type="ChEBI" id="CHEBI:15377"/>
        <dbReference type="ChEBI" id="CHEBI:15378"/>
        <dbReference type="ChEBI" id="CHEBI:30616"/>
        <dbReference type="ChEBI" id="CHEBI:43474"/>
        <dbReference type="ChEBI" id="CHEBI:456216"/>
        <dbReference type="EC" id="5.6.2.4"/>
    </reaction>
</comment>
<dbReference type="GO" id="GO:0043139">
    <property type="term" value="F:5'-3' DNA helicase activity"/>
    <property type="evidence" value="ECO:0007669"/>
    <property type="project" value="UniProtKB-EC"/>
</dbReference>
<comment type="similarity">
    <text evidence="1">Belongs to the HerA family.</text>
</comment>
<dbReference type="HOGENOM" id="CLU_016294_2_0_2"/>
<keyword evidence="6" id="KW-0812">Transmembrane</keyword>
<evidence type="ECO:0000256" key="6">
    <source>
        <dbReference type="SAM" id="Phobius"/>
    </source>
</evidence>
<dbReference type="Pfam" id="PF01935">
    <property type="entry name" value="DUF87"/>
    <property type="match status" value="1"/>
</dbReference>
<evidence type="ECO:0000313" key="10">
    <source>
        <dbReference type="Proteomes" id="UP000060390"/>
    </source>
</evidence>